<gene>
    <name evidence="2" type="ORF">FISHEDRAFT_75982</name>
</gene>
<dbReference type="AlphaFoldDB" id="A0A0D7A6Y9"/>
<evidence type="ECO:0000256" key="1">
    <source>
        <dbReference type="SAM" id="MobiDB-lite"/>
    </source>
</evidence>
<feature type="region of interest" description="Disordered" evidence="1">
    <location>
        <begin position="150"/>
        <end position="169"/>
    </location>
</feature>
<keyword evidence="3" id="KW-1185">Reference proteome</keyword>
<reference evidence="2 3" key="1">
    <citation type="journal article" date="2015" name="Fungal Genet. Biol.">
        <title>Evolution of novel wood decay mechanisms in Agaricales revealed by the genome sequences of Fistulina hepatica and Cylindrobasidium torrendii.</title>
        <authorList>
            <person name="Floudas D."/>
            <person name="Held B.W."/>
            <person name="Riley R."/>
            <person name="Nagy L.G."/>
            <person name="Koehler G."/>
            <person name="Ransdell A.S."/>
            <person name="Younus H."/>
            <person name="Chow J."/>
            <person name="Chiniquy J."/>
            <person name="Lipzen A."/>
            <person name="Tritt A."/>
            <person name="Sun H."/>
            <person name="Haridas S."/>
            <person name="LaButti K."/>
            <person name="Ohm R.A."/>
            <person name="Kues U."/>
            <person name="Blanchette R.A."/>
            <person name="Grigoriev I.V."/>
            <person name="Minto R.E."/>
            <person name="Hibbett D.S."/>
        </authorList>
    </citation>
    <scope>NUCLEOTIDE SEQUENCE [LARGE SCALE GENOMIC DNA]</scope>
    <source>
        <strain evidence="2 3">ATCC 64428</strain>
    </source>
</reference>
<evidence type="ECO:0000313" key="3">
    <source>
        <dbReference type="Proteomes" id="UP000054144"/>
    </source>
</evidence>
<dbReference type="Proteomes" id="UP000054144">
    <property type="component" value="Unassembled WGS sequence"/>
</dbReference>
<organism evidence="2 3">
    <name type="scientific">Fistulina hepatica ATCC 64428</name>
    <dbReference type="NCBI Taxonomy" id="1128425"/>
    <lineage>
        <taxon>Eukaryota</taxon>
        <taxon>Fungi</taxon>
        <taxon>Dikarya</taxon>
        <taxon>Basidiomycota</taxon>
        <taxon>Agaricomycotina</taxon>
        <taxon>Agaricomycetes</taxon>
        <taxon>Agaricomycetidae</taxon>
        <taxon>Agaricales</taxon>
        <taxon>Fistulinaceae</taxon>
        <taxon>Fistulina</taxon>
    </lineage>
</organism>
<evidence type="ECO:0000313" key="2">
    <source>
        <dbReference type="EMBL" id="KIY46139.1"/>
    </source>
</evidence>
<dbReference type="EMBL" id="KN882043">
    <property type="protein sequence ID" value="KIY46139.1"/>
    <property type="molecule type" value="Genomic_DNA"/>
</dbReference>
<feature type="region of interest" description="Disordered" evidence="1">
    <location>
        <begin position="1"/>
        <end position="44"/>
    </location>
</feature>
<sequence>MSDTQPLAKKCIPREIKNPNPSKRPCKPAQDAPKTSAKPEAQLVDRVKKGMEKCDDLIEIGSEDESEDESDPPLPTREVVTLCQTLECECLRGSVSDSLGLIRHLRQYRAALSREETRNATQTEIDSHFTMQLRAQDGRTCKTAIRQSTDRASMMSHMTDVESSISGTA</sequence>
<name>A0A0D7A6Y9_9AGAR</name>
<dbReference type="OrthoDB" id="3054888at2759"/>
<accession>A0A0D7A6Y9</accession>
<protein>
    <submittedName>
        <fullName evidence="2">Uncharacterized protein</fullName>
    </submittedName>
</protein>
<proteinExistence type="predicted"/>